<evidence type="ECO:0000313" key="2">
    <source>
        <dbReference type="EMBL" id="KAK4028976.1"/>
    </source>
</evidence>
<reference evidence="2 3" key="1">
    <citation type="journal article" date="2023" name="Nucleic Acids Res.">
        <title>The hologenome of Daphnia magna reveals possible DNA methylation and microbiome-mediated evolution of the host genome.</title>
        <authorList>
            <person name="Chaturvedi A."/>
            <person name="Li X."/>
            <person name="Dhandapani V."/>
            <person name="Marshall H."/>
            <person name="Kissane S."/>
            <person name="Cuenca-Cambronero M."/>
            <person name="Asole G."/>
            <person name="Calvet F."/>
            <person name="Ruiz-Romero M."/>
            <person name="Marangio P."/>
            <person name="Guigo R."/>
            <person name="Rago D."/>
            <person name="Mirbahai L."/>
            <person name="Eastwood N."/>
            <person name="Colbourne J.K."/>
            <person name="Zhou J."/>
            <person name="Mallon E."/>
            <person name="Orsini L."/>
        </authorList>
    </citation>
    <scope>NUCLEOTIDE SEQUENCE [LARGE SCALE GENOMIC DNA]</scope>
    <source>
        <strain evidence="2">LRV0_1</strain>
    </source>
</reference>
<evidence type="ECO:0000313" key="3">
    <source>
        <dbReference type="Proteomes" id="UP001234178"/>
    </source>
</evidence>
<dbReference type="PROSITE" id="PS50836">
    <property type="entry name" value="DOMON"/>
    <property type="match status" value="1"/>
</dbReference>
<protein>
    <recommendedName>
        <fullName evidence="1">DOMON domain-containing protein</fullName>
    </recommendedName>
</protein>
<dbReference type="InterPro" id="IPR045266">
    <property type="entry name" value="DOH_DOMON"/>
</dbReference>
<proteinExistence type="predicted"/>
<dbReference type="EMBL" id="JAOYFB010000039">
    <property type="protein sequence ID" value="KAK4028976.1"/>
    <property type="molecule type" value="Genomic_DNA"/>
</dbReference>
<dbReference type="InterPro" id="IPR005018">
    <property type="entry name" value="DOMON_domain"/>
</dbReference>
<organism evidence="2 3">
    <name type="scientific">Daphnia magna</name>
    <dbReference type="NCBI Taxonomy" id="35525"/>
    <lineage>
        <taxon>Eukaryota</taxon>
        <taxon>Metazoa</taxon>
        <taxon>Ecdysozoa</taxon>
        <taxon>Arthropoda</taxon>
        <taxon>Crustacea</taxon>
        <taxon>Branchiopoda</taxon>
        <taxon>Diplostraca</taxon>
        <taxon>Cladocera</taxon>
        <taxon>Anomopoda</taxon>
        <taxon>Daphniidae</taxon>
        <taxon>Daphnia</taxon>
    </lineage>
</organism>
<comment type="caution">
    <text evidence="2">The sequence shown here is derived from an EMBL/GenBank/DDBJ whole genome shotgun (WGS) entry which is preliminary data.</text>
</comment>
<dbReference type="PANTHER" id="PTHR10157">
    <property type="entry name" value="DOPAMINE BETA HYDROXYLASE RELATED"/>
    <property type="match status" value="1"/>
</dbReference>
<keyword evidence="3" id="KW-1185">Reference proteome</keyword>
<feature type="domain" description="DOMON" evidence="1">
    <location>
        <begin position="83"/>
        <end position="153"/>
    </location>
</feature>
<sequence>MPLLKQFEWLLTKKHKSNEFIMGADAPTSRWGFRWFSVTIQLLLLVFLAGHTECWRPANNPAAGPTSTNIPNAGWMHRMRLDANYDVYWSINESEVTFEVQVRTLGYLVFGLSPSGHFHDADLIVGWVHNGRPRFQDADFDQLCTCNLTGWAV</sequence>
<dbReference type="PANTHER" id="PTHR10157:SF40">
    <property type="entry name" value="MOXD1 HOMOLOG 2"/>
    <property type="match status" value="1"/>
</dbReference>
<evidence type="ECO:0000259" key="1">
    <source>
        <dbReference type="PROSITE" id="PS50836"/>
    </source>
</evidence>
<dbReference type="Pfam" id="PF03351">
    <property type="entry name" value="DOMON"/>
    <property type="match status" value="1"/>
</dbReference>
<dbReference type="Proteomes" id="UP001234178">
    <property type="component" value="Unassembled WGS sequence"/>
</dbReference>
<dbReference type="CDD" id="cd09631">
    <property type="entry name" value="DOMON_DOH"/>
    <property type="match status" value="1"/>
</dbReference>
<gene>
    <name evidence="2" type="ORF">OUZ56_021994</name>
</gene>
<dbReference type="InterPro" id="IPR000945">
    <property type="entry name" value="DBH-like"/>
</dbReference>
<name>A0ABR0AV16_9CRUS</name>
<accession>A0ABR0AV16</accession>